<dbReference type="OrthoDB" id="6021670at2759"/>
<dbReference type="AlphaFoldDB" id="A0A6S7IBL6"/>
<dbReference type="GO" id="GO:0003676">
    <property type="term" value="F:nucleic acid binding"/>
    <property type="evidence" value="ECO:0007669"/>
    <property type="project" value="InterPro"/>
</dbReference>
<evidence type="ECO:0000313" key="2">
    <source>
        <dbReference type="Proteomes" id="UP001152795"/>
    </source>
</evidence>
<reference evidence="1" key="1">
    <citation type="submission" date="2020-04" db="EMBL/GenBank/DDBJ databases">
        <authorList>
            <person name="Alioto T."/>
            <person name="Alioto T."/>
            <person name="Gomez Garrido J."/>
        </authorList>
    </citation>
    <scope>NUCLEOTIDE SEQUENCE</scope>
    <source>
        <strain evidence="1">A484AB</strain>
    </source>
</reference>
<dbReference type="Proteomes" id="UP001152795">
    <property type="component" value="Unassembled WGS sequence"/>
</dbReference>
<keyword evidence="2" id="KW-1185">Reference proteome</keyword>
<dbReference type="PANTHER" id="PTHR37162">
    <property type="entry name" value="HAT FAMILY DIMERISATION DOMAINCONTAINING PROTEIN-RELATED"/>
    <property type="match status" value="1"/>
</dbReference>
<dbReference type="SMART" id="SM00451">
    <property type="entry name" value="ZnF_U1"/>
    <property type="match status" value="1"/>
</dbReference>
<gene>
    <name evidence="1" type="ORF">PACLA_8A029426</name>
</gene>
<dbReference type="InterPro" id="IPR003604">
    <property type="entry name" value="Matrin/U1-like-C_Znf_C2H2"/>
</dbReference>
<dbReference type="EMBL" id="CACRXK020008982">
    <property type="protein sequence ID" value="CAB4016124.1"/>
    <property type="molecule type" value="Genomic_DNA"/>
</dbReference>
<protein>
    <submittedName>
        <fullName evidence="1">Zinc finger MYM-type 6-like</fullName>
    </submittedName>
</protein>
<comment type="caution">
    <text evidence="1">The sequence shown here is derived from an EMBL/GenBank/DDBJ whole genome shotgun (WGS) entry which is preliminary data.</text>
</comment>
<sequence>MIVEENTVKRGKVNFSGFLKASDGTENAFCKLCHVTIKPKTSNLTNHEKSTKHMQRVKLSTTMKPIQVVRTPRASDALKTTKIELVVSIACHSAFLTIDHLGKVISRNATGSKLEDLKLHRRKCTKILTNVVAPALKEELIADVKGRKFSLIVDETTDVSTTKQLCVLIQYYRQAKETILTAFVDLVSLVHACADDIFNAIKECIAGIDLKLEDCVGYGSDGASVMVCEHDSVWTRILAVAPNCIKMTYICHSLALCVQHAFEKLPSSLGFLLAEIPKWFSKSTIRREAYKTLMS</sequence>
<proteinExistence type="predicted"/>
<evidence type="ECO:0000313" key="1">
    <source>
        <dbReference type="EMBL" id="CAB4016124.1"/>
    </source>
</evidence>
<dbReference type="GO" id="GO:0008270">
    <property type="term" value="F:zinc ion binding"/>
    <property type="evidence" value="ECO:0007669"/>
    <property type="project" value="InterPro"/>
</dbReference>
<accession>A0A6S7IBL6</accession>
<dbReference type="PANTHER" id="PTHR37162:SF1">
    <property type="entry name" value="BED-TYPE DOMAIN-CONTAINING PROTEIN"/>
    <property type="match status" value="1"/>
</dbReference>
<name>A0A6S7IBL6_PARCT</name>
<organism evidence="1 2">
    <name type="scientific">Paramuricea clavata</name>
    <name type="common">Red gorgonian</name>
    <name type="synonym">Violescent sea-whip</name>
    <dbReference type="NCBI Taxonomy" id="317549"/>
    <lineage>
        <taxon>Eukaryota</taxon>
        <taxon>Metazoa</taxon>
        <taxon>Cnidaria</taxon>
        <taxon>Anthozoa</taxon>
        <taxon>Octocorallia</taxon>
        <taxon>Malacalcyonacea</taxon>
        <taxon>Plexauridae</taxon>
        <taxon>Paramuricea</taxon>
    </lineage>
</organism>